<organism evidence="2 3">
    <name type="scientific">Methylobacterium pseudosasicola</name>
    <dbReference type="NCBI Taxonomy" id="582667"/>
    <lineage>
        <taxon>Bacteria</taxon>
        <taxon>Pseudomonadati</taxon>
        <taxon>Pseudomonadota</taxon>
        <taxon>Alphaproteobacteria</taxon>
        <taxon>Hyphomicrobiales</taxon>
        <taxon>Methylobacteriaceae</taxon>
        <taxon>Methylobacterium</taxon>
    </lineage>
</organism>
<sequence length="237" mass="25948">MPRRAQGGHCPGQRPWALSPAACGSGPRAVPALRPHQGSVSRPAGAPASSRRNSDARGSATNARARCRGSRNARIPRSDSPIRSNHRQRGRAGRRPSWPSRSDDEVLNLAGLADARGDSVVQCRRQVHARRHLCAWLLSRNVIIQFFDTHHRSFVINIHLINNDFAVVLQTDIFKNLNALRVCNNIKQSLNRYEIDVAGINADPPYGPAKRNLGSGISLKSALKLQIKTKINAAMTG</sequence>
<feature type="compositionally biased region" description="Basic residues" evidence="1">
    <location>
        <begin position="84"/>
        <end position="94"/>
    </location>
</feature>
<reference evidence="3" key="1">
    <citation type="submission" date="2016-10" db="EMBL/GenBank/DDBJ databases">
        <authorList>
            <person name="Varghese N."/>
            <person name="Submissions S."/>
        </authorList>
    </citation>
    <scope>NUCLEOTIDE SEQUENCE [LARGE SCALE GENOMIC DNA]</scope>
    <source>
        <strain evidence="3">BL36</strain>
    </source>
</reference>
<keyword evidence="3" id="KW-1185">Reference proteome</keyword>
<evidence type="ECO:0000256" key="1">
    <source>
        <dbReference type="SAM" id="MobiDB-lite"/>
    </source>
</evidence>
<name>A0A1I4FKH9_9HYPH</name>
<dbReference type="Proteomes" id="UP000199048">
    <property type="component" value="Unassembled WGS sequence"/>
</dbReference>
<gene>
    <name evidence="2" type="ORF">SAMN05192568_1001410</name>
</gene>
<feature type="region of interest" description="Disordered" evidence="1">
    <location>
        <begin position="1"/>
        <end position="102"/>
    </location>
</feature>
<evidence type="ECO:0000313" key="3">
    <source>
        <dbReference type="Proteomes" id="UP000199048"/>
    </source>
</evidence>
<accession>A0A1I4FKH9</accession>
<dbReference type="EMBL" id="FOTK01000001">
    <property type="protein sequence ID" value="SFL18438.1"/>
    <property type="molecule type" value="Genomic_DNA"/>
</dbReference>
<evidence type="ECO:0000313" key="2">
    <source>
        <dbReference type="EMBL" id="SFL18438.1"/>
    </source>
</evidence>
<dbReference type="AlphaFoldDB" id="A0A1I4FKH9"/>
<protein>
    <submittedName>
        <fullName evidence="2">Uncharacterized protein</fullName>
    </submittedName>
</protein>
<proteinExistence type="predicted"/>